<gene>
    <name evidence="3" type="ordered locus">Rxyl_2392</name>
</gene>
<dbReference type="PANTHER" id="PTHR33169">
    <property type="entry name" value="PADR-FAMILY TRANSCRIPTIONAL REGULATOR"/>
    <property type="match status" value="1"/>
</dbReference>
<dbReference type="AlphaFoldDB" id="Q1ATF8"/>
<sequence>MEERSMNDEHREHRGSGPEGKEFRGVEARPRNWLVPVILLSLRDWNSYGYELMERAAKFGFEAMNPGTLYRTLRQMEKDGIVKSTWETSKGGPARRMYSITDAGRAYLDFWAKSLEQYQQMMDTFFRMYTGRPMRDEPDEEGRGGREER</sequence>
<evidence type="ECO:0000313" key="4">
    <source>
        <dbReference type="Proteomes" id="UP000006637"/>
    </source>
</evidence>
<dbReference type="InterPro" id="IPR052509">
    <property type="entry name" value="Metal_resp_DNA-bind_regulator"/>
</dbReference>
<dbReference type="Gene3D" id="1.10.10.10">
    <property type="entry name" value="Winged helix-like DNA-binding domain superfamily/Winged helix DNA-binding domain"/>
    <property type="match status" value="1"/>
</dbReference>
<dbReference type="InterPro" id="IPR036388">
    <property type="entry name" value="WH-like_DNA-bd_sf"/>
</dbReference>
<name>Q1ATF8_RUBXD</name>
<evidence type="ECO:0000313" key="3">
    <source>
        <dbReference type="EMBL" id="ABG05320.1"/>
    </source>
</evidence>
<dbReference type="RefSeq" id="WP_011565333.1">
    <property type="nucleotide sequence ID" value="NC_008148.1"/>
</dbReference>
<feature type="domain" description="Transcription regulator PadR N-terminal" evidence="2">
    <location>
        <begin position="38"/>
        <end position="108"/>
    </location>
</feature>
<dbReference type="STRING" id="266117.Rxyl_2392"/>
<dbReference type="Pfam" id="PF03551">
    <property type="entry name" value="PadR"/>
    <property type="match status" value="1"/>
</dbReference>
<reference evidence="3 4" key="1">
    <citation type="submission" date="2006-06" db="EMBL/GenBank/DDBJ databases">
        <title>Complete sequence of Rubrobacter xylanophilus DSM 9941.</title>
        <authorList>
            <consortium name="US DOE Joint Genome Institute"/>
            <person name="Copeland A."/>
            <person name="Lucas S."/>
            <person name="Lapidus A."/>
            <person name="Barry K."/>
            <person name="Detter J.C."/>
            <person name="Glavina del Rio T."/>
            <person name="Hammon N."/>
            <person name="Israni S."/>
            <person name="Dalin E."/>
            <person name="Tice H."/>
            <person name="Pitluck S."/>
            <person name="Munk A.C."/>
            <person name="Brettin T."/>
            <person name="Bruce D."/>
            <person name="Han C."/>
            <person name="Tapia R."/>
            <person name="Gilna P."/>
            <person name="Schmutz J."/>
            <person name="Larimer F."/>
            <person name="Land M."/>
            <person name="Hauser L."/>
            <person name="Kyrpides N."/>
            <person name="Lykidis A."/>
            <person name="da Costa M.S."/>
            <person name="Rainey F.A."/>
            <person name="Empadinhas N."/>
            <person name="Jolivet E."/>
            <person name="Battista J.R."/>
            <person name="Richardson P."/>
        </authorList>
    </citation>
    <scope>NUCLEOTIDE SEQUENCE [LARGE SCALE GENOMIC DNA]</scope>
    <source>
        <strain evidence="4">DSM 9941 / NBRC 16129 / PRD-1</strain>
    </source>
</reference>
<protein>
    <submittedName>
        <fullName evidence="3">Transcriptional regulator, PadR family</fullName>
    </submittedName>
</protein>
<dbReference type="InterPro" id="IPR036390">
    <property type="entry name" value="WH_DNA-bd_sf"/>
</dbReference>
<dbReference type="InterPro" id="IPR005149">
    <property type="entry name" value="Tscrpt_reg_PadR_N"/>
</dbReference>
<dbReference type="eggNOG" id="COG1695">
    <property type="taxonomic scope" value="Bacteria"/>
</dbReference>
<proteinExistence type="predicted"/>
<evidence type="ECO:0000256" key="1">
    <source>
        <dbReference type="SAM" id="MobiDB-lite"/>
    </source>
</evidence>
<dbReference type="HOGENOM" id="CLU_063440_5_0_11"/>
<dbReference type="InterPro" id="IPR014091">
    <property type="entry name" value="Tscrpt_rep_PHB_PhaQ"/>
</dbReference>
<dbReference type="SUPFAM" id="SSF46785">
    <property type="entry name" value="Winged helix' DNA-binding domain"/>
    <property type="match status" value="1"/>
</dbReference>
<dbReference type="EMBL" id="CP000386">
    <property type="protein sequence ID" value="ABG05320.1"/>
    <property type="molecule type" value="Genomic_DNA"/>
</dbReference>
<dbReference type="KEGG" id="rxy:Rxyl_2392"/>
<dbReference type="PANTHER" id="PTHR33169:SF14">
    <property type="entry name" value="TRANSCRIPTIONAL REGULATOR RV3488"/>
    <property type="match status" value="1"/>
</dbReference>
<keyword evidence="4" id="KW-1185">Reference proteome</keyword>
<organism evidence="3 4">
    <name type="scientific">Rubrobacter xylanophilus (strain DSM 9941 / JCM 11954 / NBRC 16129 / PRD-1)</name>
    <dbReference type="NCBI Taxonomy" id="266117"/>
    <lineage>
        <taxon>Bacteria</taxon>
        <taxon>Bacillati</taxon>
        <taxon>Actinomycetota</taxon>
        <taxon>Rubrobacteria</taxon>
        <taxon>Rubrobacterales</taxon>
        <taxon>Rubrobacteraceae</taxon>
        <taxon>Rubrobacter</taxon>
    </lineage>
</organism>
<dbReference type="Proteomes" id="UP000006637">
    <property type="component" value="Chromosome"/>
</dbReference>
<accession>Q1ATF8</accession>
<feature type="region of interest" description="Disordered" evidence="1">
    <location>
        <begin position="1"/>
        <end position="23"/>
    </location>
</feature>
<dbReference type="PhylomeDB" id="Q1ATF8"/>
<dbReference type="NCBIfam" id="TIGR02719">
    <property type="entry name" value="repress_PhaQ"/>
    <property type="match status" value="1"/>
</dbReference>
<evidence type="ECO:0000259" key="2">
    <source>
        <dbReference type="Pfam" id="PF03551"/>
    </source>
</evidence>